<comment type="caution">
    <text evidence="2">The sequence shown here is derived from an EMBL/GenBank/DDBJ whole genome shotgun (WGS) entry which is preliminary data.</text>
</comment>
<keyword evidence="3" id="KW-1185">Reference proteome</keyword>
<dbReference type="AlphaFoldDB" id="A0AAV4VYE1"/>
<reference evidence="2 3" key="1">
    <citation type="submission" date="2021-06" db="EMBL/GenBank/DDBJ databases">
        <title>Caerostris extrusa draft genome.</title>
        <authorList>
            <person name="Kono N."/>
            <person name="Arakawa K."/>
        </authorList>
    </citation>
    <scope>NUCLEOTIDE SEQUENCE [LARGE SCALE GENOMIC DNA]</scope>
</reference>
<protein>
    <submittedName>
        <fullName evidence="2">Uncharacterized protein</fullName>
    </submittedName>
</protein>
<name>A0AAV4VYE1_CAEEX</name>
<dbReference type="Proteomes" id="UP001054945">
    <property type="component" value="Unassembled WGS sequence"/>
</dbReference>
<evidence type="ECO:0000256" key="1">
    <source>
        <dbReference type="SAM" id="MobiDB-lite"/>
    </source>
</evidence>
<accession>A0AAV4VYE1</accession>
<evidence type="ECO:0000313" key="3">
    <source>
        <dbReference type="Proteomes" id="UP001054945"/>
    </source>
</evidence>
<dbReference type="EMBL" id="BPLR01015249">
    <property type="protein sequence ID" value="GIY74729.1"/>
    <property type="molecule type" value="Genomic_DNA"/>
</dbReference>
<feature type="region of interest" description="Disordered" evidence="1">
    <location>
        <begin position="40"/>
        <end position="61"/>
    </location>
</feature>
<proteinExistence type="predicted"/>
<gene>
    <name evidence="2" type="ORF">CEXT_476481</name>
</gene>
<evidence type="ECO:0000313" key="2">
    <source>
        <dbReference type="EMBL" id="GIY74729.1"/>
    </source>
</evidence>
<sequence length="78" mass="9042">MNAVVSLVHSSELRAERATFEVGRNFPQLWRGRESFTHRLPAERKGRRGGGGGRAKRWPMERERDSQFEELNLICMLS</sequence>
<organism evidence="2 3">
    <name type="scientific">Caerostris extrusa</name>
    <name type="common">Bark spider</name>
    <name type="synonym">Caerostris bankana</name>
    <dbReference type="NCBI Taxonomy" id="172846"/>
    <lineage>
        <taxon>Eukaryota</taxon>
        <taxon>Metazoa</taxon>
        <taxon>Ecdysozoa</taxon>
        <taxon>Arthropoda</taxon>
        <taxon>Chelicerata</taxon>
        <taxon>Arachnida</taxon>
        <taxon>Araneae</taxon>
        <taxon>Araneomorphae</taxon>
        <taxon>Entelegynae</taxon>
        <taxon>Araneoidea</taxon>
        <taxon>Araneidae</taxon>
        <taxon>Caerostris</taxon>
    </lineage>
</organism>